<sequence length="154" mass="16576">MRYETTVAPPRWLNSLMFVVFVACLVGAVFAWLQEGPVWGKLIATGVALVMLPLVDVRGRITVDDEELTLAVGMWFRKRIPLTEITSVELTRAAPMDFGGYGYRSLAGGEAGFLFAAGPAAKVRATEGRSVVIGAPDADRLVEVLGGRQAPKDP</sequence>
<evidence type="ECO:0000313" key="2">
    <source>
        <dbReference type="EMBL" id="EHY90199.1"/>
    </source>
</evidence>
<evidence type="ECO:0008006" key="4">
    <source>
        <dbReference type="Google" id="ProtNLM"/>
    </source>
</evidence>
<reference evidence="2 3" key="1">
    <citation type="journal article" date="2012" name="Stand. Genomic Sci.">
        <title>Genome sequence of the soil bacterium Saccharomonospora azurea type strain (NA-128(T)).</title>
        <authorList>
            <person name="Klenk H.P."/>
            <person name="Held B."/>
            <person name="Lucas S."/>
            <person name="Lapidus A."/>
            <person name="Copeland A."/>
            <person name="Hammon N."/>
            <person name="Pitluck S."/>
            <person name="Goodwin L.A."/>
            <person name="Han C."/>
            <person name="Tapia R."/>
            <person name="Brambilla E.M."/>
            <person name="Potter G."/>
            <person name="Land M."/>
            <person name="Ivanova N."/>
            <person name="Rohde M."/>
            <person name="Goker M."/>
            <person name="Detter J.C."/>
            <person name="Kyrpides N.C."/>
            <person name="Woyke T."/>
        </authorList>
    </citation>
    <scope>NUCLEOTIDE SEQUENCE [LARGE SCALE GENOMIC DNA]</scope>
    <source>
        <strain evidence="2 3">NA-128</strain>
    </source>
</reference>
<keyword evidence="1" id="KW-0812">Transmembrane</keyword>
<dbReference type="AlphaFoldDB" id="H8G4Y2"/>
<dbReference type="OrthoDB" id="3557161at2"/>
<dbReference type="Proteomes" id="UP000004705">
    <property type="component" value="Chromosome"/>
</dbReference>
<keyword evidence="1" id="KW-1133">Transmembrane helix</keyword>
<dbReference type="PROSITE" id="PS51257">
    <property type="entry name" value="PROKAR_LIPOPROTEIN"/>
    <property type="match status" value="1"/>
</dbReference>
<keyword evidence="3" id="KW-1185">Reference proteome</keyword>
<accession>H8G4Y2</accession>
<name>H8G4Y2_9PSEU</name>
<keyword evidence="1" id="KW-0472">Membrane</keyword>
<evidence type="ECO:0000313" key="3">
    <source>
        <dbReference type="Proteomes" id="UP000004705"/>
    </source>
</evidence>
<dbReference type="HOGENOM" id="CLU_115412_0_0_11"/>
<organism evidence="2 3">
    <name type="scientific">Saccharomonospora azurea NA-128</name>
    <dbReference type="NCBI Taxonomy" id="882081"/>
    <lineage>
        <taxon>Bacteria</taxon>
        <taxon>Bacillati</taxon>
        <taxon>Actinomycetota</taxon>
        <taxon>Actinomycetes</taxon>
        <taxon>Pseudonocardiales</taxon>
        <taxon>Pseudonocardiaceae</taxon>
        <taxon>Saccharomonospora</taxon>
    </lineage>
</organism>
<dbReference type="EMBL" id="CM001466">
    <property type="protein sequence ID" value="EHY90199.1"/>
    <property type="molecule type" value="Genomic_DNA"/>
</dbReference>
<evidence type="ECO:0000256" key="1">
    <source>
        <dbReference type="SAM" id="Phobius"/>
    </source>
</evidence>
<protein>
    <recommendedName>
        <fullName evidence="4">Bacterial Pleckstrin homology domain-containing protein</fullName>
    </recommendedName>
</protein>
<gene>
    <name evidence="2" type="ORF">SacazDRAFT_03322</name>
</gene>
<feature type="transmembrane region" description="Helical" evidence="1">
    <location>
        <begin position="12"/>
        <end position="32"/>
    </location>
</feature>
<proteinExistence type="predicted"/>